<proteinExistence type="predicted"/>
<evidence type="ECO:0000256" key="1">
    <source>
        <dbReference type="SAM" id="SignalP"/>
    </source>
</evidence>
<gene>
    <name evidence="2" type="ORF">BDZ90DRAFT_262728</name>
</gene>
<keyword evidence="1" id="KW-0732">Signal</keyword>
<feature type="chain" id="PRO_5016244126" evidence="1">
    <location>
        <begin position="22"/>
        <end position="155"/>
    </location>
</feature>
<reference evidence="2 3" key="1">
    <citation type="journal article" date="2018" name="Mol. Biol. Evol.">
        <title>Broad Genomic Sampling Reveals a Smut Pathogenic Ancestry of the Fungal Clade Ustilaginomycotina.</title>
        <authorList>
            <person name="Kijpornyongpan T."/>
            <person name="Mondo S.J."/>
            <person name="Barry K."/>
            <person name="Sandor L."/>
            <person name="Lee J."/>
            <person name="Lipzen A."/>
            <person name="Pangilinan J."/>
            <person name="LaButti K."/>
            <person name="Hainaut M."/>
            <person name="Henrissat B."/>
            <person name="Grigoriev I.V."/>
            <person name="Spatafora J.W."/>
            <person name="Aime M.C."/>
        </authorList>
    </citation>
    <scope>NUCLEOTIDE SEQUENCE [LARGE SCALE GENOMIC DNA]</scope>
    <source>
        <strain evidence="2 3">MCA 5214</strain>
    </source>
</reference>
<name>A0A316UHU7_9BASI</name>
<accession>A0A316UHU7</accession>
<dbReference type="RefSeq" id="XP_025359478.1">
    <property type="nucleotide sequence ID" value="XM_025508522.1"/>
</dbReference>
<dbReference type="Proteomes" id="UP000245884">
    <property type="component" value="Unassembled WGS sequence"/>
</dbReference>
<protein>
    <submittedName>
        <fullName evidence="2">Uncharacterized protein</fullName>
    </submittedName>
</protein>
<evidence type="ECO:0000313" key="2">
    <source>
        <dbReference type="EMBL" id="PWN24866.1"/>
    </source>
</evidence>
<dbReference type="GeneID" id="37030345"/>
<dbReference type="AlphaFoldDB" id="A0A316UHU7"/>
<sequence>MLPASLFALICALLFAVKTRAMPAELAIRAHIPRHPDPCFKSNVYCLTVQTGEHGDREWAVPEGKPSWIQQEPGLPWKTYAFNGKFKGTLRMSCRSDFYSYFDVWFGWTKGWSNMTTVDPDISALSSDGKVLKDGTHGGSIGSGRAWVDFAVWCI</sequence>
<evidence type="ECO:0000313" key="3">
    <source>
        <dbReference type="Proteomes" id="UP000245884"/>
    </source>
</evidence>
<feature type="signal peptide" evidence="1">
    <location>
        <begin position="1"/>
        <end position="21"/>
    </location>
</feature>
<organism evidence="2 3">
    <name type="scientific">Jaminaea rosea</name>
    <dbReference type="NCBI Taxonomy" id="1569628"/>
    <lineage>
        <taxon>Eukaryota</taxon>
        <taxon>Fungi</taxon>
        <taxon>Dikarya</taxon>
        <taxon>Basidiomycota</taxon>
        <taxon>Ustilaginomycotina</taxon>
        <taxon>Exobasidiomycetes</taxon>
        <taxon>Microstromatales</taxon>
        <taxon>Microstromatales incertae sedis</taxon>
        <taxon>Jaminaea</taxon>
    </lineage>
</organism>
<keyword evidence="3" id="KW-1185">Reference proteome</keyword>
<dbReference type="EMBL" id="KZ819678">
    <property type="protein sequence ID" value="PWN24866.1"/>
    <property type="molecule type" value="Genomic_DNA"/>
</dbReference>